<dbReference type="Pfam" id="PF04115">
    <property type="entry name" value="Ureidogly_lyase"/>
    <property type="match status" value="1"/>
</dbReference>
<evidence type="ECO:0000256" key="2">
    <source>
        <dbReference type="ARBA" id="ARBA00022631"/>
    </source>
</evidence>
<comment type="catalytic activity">
    <reaction evidence="4">
        <text>(S)-ureidoglycolate = urea + glyoxylate</text>
        <dbReference type="Rhea" id="RHEA:11304"/>
        <dbReference type="ChEBI" id="CHEBI:16199"/>
        <dbReference type="ChEBI" id="CHEBI:36655"/>
        <dbReference type="ChEBI" id="CHEBI:57296"/>
        <dbReference type="EC" id="4.3.2.3"/>
    </reaction>
</comment>
<dbReference type="InterPro" id="IPR007247">
    <property type="entry name" value="Ureidogly_lyase"/>
</dbReference>
<evidence type="ECO:0000256" key="4">
    <source>
        <dbReference type="ARBA" id="ARBA00047684"/>
    </source>
</evidence>
<evidence type="ECO:0000256" key="3">
    <source>
        <dbReference type="ARBA" id="ARBA00023239"/>
    </source>
</evidence>
<dbReference type="InterPro" id="IPR011051">
    <property type="entry name" value="RmlC_Cupin_sf"/>
</dbReference>
<reference evidence="5" key="1">
    <citation type="journal article" date="2021" name="Front. Microbiol.">
        <title>Comprehensive Comparative Genomics and Phenotyping of Methylobacterium Species.</title>
        <authorList>
            <person name="Alessa O."/>
            <person name="Ogura Y."/>
            <person name="Fujitani Y."/>
            <person name="Takami H."/>
            <person name="Hayashi T."/>
            <person name="Sahin N."/>
            <person name="Tani A."/>
        </authorList>
    </citation>
    <scope>NUCLEOTIDE SEQUENCE</scope>
    <source>
        <strain evidence="5">KCTC 52305</strain>
    </source>
</reference>
<evidence type="ECO:0000313" key="6">
    <source>
        <dbReference type="Proteomes" id="UP001055167"/>
    </source>
</evidence>
<dbReference type="GO" id="GO:0016829">
    <property type="term" value="F:lyase activity"/>
    <property type="evidence" value="ECO:0007669"/>
    <property type="project" value="UniProtKB-KW"/>
</dbReference>
<dbReference type="SUPFAM" id="SSF51182">
    <property type="entry name" value="RmlC-like cupins"/>
    <property type="match status" value="1"/>
</dbReference>
<dbReference type="InterPro" id="IPR024060">
    <property type="entry name" value="Ureidoglycolate_lyase_dom_sf"/>
</dbReference>
<accession>A0ABQ4RAX4</accession>
<dbReference type="EMBL" id="BPQH01000046">
    <property type="protein sequence ID" value="GJD54025.1"/>
    <property type="molecule type" value="Genomic_DNA"/>
</dbReference>
<dbReference type="PANTHER" id="PTHR21221">
    <property type="entry name" value="UREIDOGLYCOLATE HYDROLASE"/>
    <property type="match status" value="1"/>
</dbReference>
<dbReference type="Gene3D" id="2.60.120.480">
    <property type="entry name" value="Ureidoglycolate hydrolase"/>
    <property type="match status" value="1"/>
</dbReference>
<dbReference type="RefSeq" id="WP_128565606.1">
    <property type="nucleotide sequence ID" value="NZ_BPQH01000046.1"/>
</dbReference>
<dbReference type="CDD" id="cd20298">
    <property type="entry name" value="cupin_UAH"/>
    <property type="match status" value="1"/>
</dbReference>
<dbReference type="Proteomes" id="UP001055167">
    <property type="component" value="Unassembled WGS sequence"/>
</dbReference>
<name>A0ABQ4RAX4_9HYPH</name>
<dbReference type="InterPro" id="IPR047233">
    <property type="entry name" value="UAH_cupin"/>
</dbReference>
<evidence type="ECO:0000313" key="5">
    <source>
        <dbReference type="EMBL" id="GJD54025.1"/>
    </source>
</evidence>
<reference evidence="5" key="2">
    <citation type="submission" date="2021-08" db="EMBL/GenBank/DDBJ databases">
        <authorList>
            <person name="Tani A."/>
            <person name="Ola A."/>
            <person name="Ogura Y."/>
            <person name="Katsura K."/>
            <person name="Hayashi T."/>
        </authorList>
    </citation>
    <scope>NUCLEOTIDE SEQUENCE</scope>
    <source>
        <strain evidence="5">KCTC 52305</strain>
    </source>
</reference>
<keyword evidence="3 5" id="KW-0456">Lyase</keyword>
<dbReference type="PIRSF" id="PIRSF017306">
    <property type="entry name" value="Ureidogly_hydro"/>
    <property type="match status" value="1"/>
</dbReference>
<comment type="caution">
    <text evidence="5">The sequence shown here is derived from an EMBL/GenBank/DDBJ whole genome shotgun (WGS) entry which is preliminary data.</text>
</comment>
<proteinExistence type="predicted"/>
<evidence type="ECO:0000256" key="1">
    <source>
        <dbReference type="ARBA" id="ARBA00011738"/>
    </source>
</evidence>
<comment type="subunit">
    <text evidence="1">Homodimer.</text>
</comment>
<keyword evidence="6" id="KW-1185">Reference proteome</keyword>
<organism evidence="5 6">
    <name type="scientific">Methylobacterium crusticola</name>
    <dbReference type="NCBI Taxonomy" id="1697972"/>
    <lineage>
        <taxon>Bacteria</taxon>
        <taxon>Pseudomonadati</taxon>
        <taxon>Pseudomonadota</taxon>
        <taxon>Alphaproteobacteria</taxon>
        <taxon>Hyphomicrobiales</taxon>
        <taxon>Methylobacteriaceae</taxon>
        <taxon>Methylobacterium</taxon>
    </lineage>
</organism>
<sequence length="175" mass="19012">MIQPMPNTITQLRLRPVSRDAFAPFGTLVEMNRPTTAVNEGTALRHDVHAFAAADARAGFRLVTSIYDAEARDLRALRILERHANSPQLIMPLGGGDHAVIVCLSRSNGGPDFETLTAFRCASRQGVIYRPGLWHHPIAALGRAAQFLVQSWQEGSDADCEIVTVTARGILVDAA</sequence>
<gene>
    <name evidence="5" type="primary">allA</name>
    <name evidence="5" type="ORF">OPKNFCMD_6805</name>
</gene>
<keyword evidence="2" id="KW-0659">Purine metabolism</keyword>
<protein>
    <submittedName>
        <fullName evidence="5">Ureidoglycolate lyase</fullName>
    </submittedName>
</protein>
<dbReference type="PANTHER" id="PTHR21221:SF1">
    <property type="entry name" value="UREIDOGLYCOLATE LYASE"/>
    <property type="match status" value="1"/>
</dbReference>